<dbReference type="InterPro" id="IPR003593">
    <property type="entry name" value="AAA+_ATPase"/>
</dbReference>
<evidence type="ECO:0000313" key="3">
    <source>
        <dbReference type="Proteomes" id="UP000192582"/>
    </source>
</evidence>
<organism evidence="2 3">
    <name type="scientific">Deinococcus hopiensis KR-140</name>
    <dbReference type="NCBI Taxonomy" id="695939"/>
    <lineage>
        <taxon>Bacteria</taxon>
        <taxon>Thermotogati</taxon>
        <taxon>Deinococcota</taxon>
        <taxon>Deinococci</taxon>
        <taxon>Deinococcales</taxon>
        <taxon>Deinococcaceae</taxon>
        <taxon>Deinococcus</taxon>
    </lineage>
</organism>
<dbReference type="EMBL" id="FWWU01000009">
    <property type="protein sequence ID" value="SMB93503.1"/>
    <property type="molecule type" value="Genomic_DNA"/>
</dbReference>
<dbReference type="PANTHER" id="PTHR35807">
    <property type="entry name" value="TRANSCRIPTIONAL REGULATOR REDD-RELATED"/>
    <property type="match status" value="1"/>
</dbReference>
<sequence>MSELLHLRRLVARGRGTTLVLCGPAGIGKTHAATALLGTLPCRTVRVPADAALAALFRMTPTSPREPAWVAGVQRRLEAGDGVPPAQAAAALHARLKLHLPAVLVADHLHRCTPAGLDFWQALGELVRGSKGLGLLALTRTQAPEGWTAINVEPLCPEESAALVGSALGSDAPGPLHDWLYGRAQGHPLYTLELLRHLQRQGAVQVLEGRVRWKTPERESLPPTLEGLVRSLLPPQPGRALWRALAALLLTGRAGEEDGTAELTALGLIRNGQPSHPLYGDALLPLIPPGVLSETLEHVSQADRLNDPLRAARLLDRVTVPDEVARRILEAAARRAGERGDSRQAAEHWERLAQIAPPAEAWPVLWAASKELSGGGTLYGERSRDLARRSLEQRRAAGGPEVTLDEWRWMMTLQAAVGASPEELLAEVPERWHAELRDHDQLERVIFADKGDHTQGVALWEALPQRLQEAANGKVLLKYGTGLFLQLRLDEAEVVLKRALERIDTPYDRCIALNNLALVPLYRGEFHAAQALLETMYREAQGNPNAAQRAETGYLALGNLAMALERTGEVRRALETGRQILAESTRFLSPNNHYRILSQVGQHLTTLGEFTAAQGTLMEAHDLHPYVMQPFRHVVLVDLINLYFLWQTEASVPLLAHFTAQLEELIQGVPDVQVFQPLCVIAQGLAASGQPTLASVYADRAAATAQALNMTQGFPLVAWVRSLIHAEEGAGPAAAQVAREAQRLAAESGDTYKAEEYALWAALFARDGAELEAVAGRLAEREYHGVVHAVRSRWQAERAASTVPDAQTWASLQVLGDVRVWTASGQPYTSRPGRALLALLLCARLTGEDGLSQTDVLEALFPEREEAAARQALRRLLTRLRSALGPGSVVTSGDRLLLGHVQSDAELFLQTGDPGLWRGPFLGDEPPGEHTEAAHALLLTRLEGLTEASLETAPETAERLAALLCRWEPYETRLLALLLRAHDAAGHPRQAGAAYRRAWNSFAEVGQVLPPSWQAFLAEHAARTATPALVALSGGAAGGTVSAARQARALQVHRSTVLRWQKGETRRPGQPGRPGRLPAEALERLRQVLGRPPQDAGVEAGAWSLAHIADYVEAQYGVRLSRAQLSRLLRREPGAVAEARALNG</sequence>
<dbReference type="InterPro" id="IPR009057">
    <property type="entry name" value="Homeodomain-like_sf"/>
</dbReference>
<dbReference type="InterPro" id="IPR027417">
    <property type="entry name" value="P-loop_NTPase"/>
</dbReference>
<dbReference type="SUPFAM" id="SSF48452">
    <property type="entry name" value="TPR-like"/>
    <property type="match status" value="1"/>
</dbReference>
<dbReference type="SMART" id="SM00382">
    <property type="entry name" value="AAA"/>
    <property type="match status" value="1"/>
</dbReference>
<keyword evidence="2" id="KW-0238">DNA-binding</keyword>
<dbReference type="SUPFAM" id="SSF52540">
    <property type="entry name" value="P-loop containing nucleoside triphosphate hydrolases"/>
    <property type="match status" value="1"/>
</dbReference>
<dbReference type="GO" id="GO:0003677">
    <property type="term" value="F:DNA binding"/>
    <property type="evidence" value="ECO:0007669"/>
    <property type="project" value="UniProtKB-KW"/>
</dbReference>
<dbReference type="InterPro" id="IPR051677">
    <property type="entry name" value="AfsR-DnrI-RedD_regulator"/>
</dbReference>
<protein>
    <submittedName>
        <fullName evidence="2">DNA-binding transcriptional activator of the SARP family</fullName>
    </submittedName>
</protein>
<dbReference type="OrthoDB" id="51592at2"/>
<keyword evidence="3" id="KW-1185">Reference proteome</keyword>
<dbReference type="Gene3D" id="1.10.10.10">
    <property type="entry name" value="Winged helix-like DNA-binding domain superfamily/Winged helix DNA-binding domain"/>
    <property type="match status" value="1"/>
</dbReference>
<dbReference type="InterPro" id="IPR011990">
    <property type="entry name" value="TPR-like_helical_dom_sf"/>
</dbReference>
<feature type="domain" description="AAA+ ATPase" evidence="1">
    <location>
        <begin position="15"/>
        <end position="275"/>
    </location>
</feature>
<name>A0A1W1VJP5_9DEIO</name>
<reference evidence="2 3" key="1">
    <citation type="submission" date="2017-04" db="EMBL/GenBank/DDBJ databases">
        <authorList>
            <person name="Afonso C.L."/>
            <person name="Miller P.J."/>
            <person name="Scott M.A."/>
            <person name="Spackman E."/>
            <person name="Goraichik I."/>
            <person name="Dimitrov K.M."/>
            <person name="Suarez D.L."/>
            <person name="Swayne D.E."/>
        </authorList>
    </citation>
    <scope>NUCLEOTIDE SEQUENCE [LARGE SCALE GENOMIC DNA]</scope>
    <source>
        <strain evidence="2 3">KR-140</strain>
    </source>
</reference>
<dbReference type="GO" id="GO:0006355">
    <property type="term" value="P:regulation of DNA-templated transcription"/>
    <property type="evidence" value="ECO:0007669"/>
    <property type="project" value="TreeGrafter"/>
</dbReference>
<evidence type="ECO:0000313" key="2">
    <source>
        <dbReference type="EMBL" id="SMB93503.1"/>
    </source>
</evidence>
<proteinExistence type="predicted"/>
<evidence type="ECO:0000259" key="1">
    <source>
        <dbReference type="SMART" id="SM00382"/>
    </source>
</evidence>
<dbReference type="AlphaFoldDB" id="A0A1W1VJP5"/>
<accession>A0A1W1VJP5</accession>
<dbReference type="Gene3D" id="3.40.50.300">
    <property type="entry name" value="P-loop containing nucleotide triphosphate hydrolases"/>
    <property type="match status" value="1"/>
</dbReference>
<dbReference type="RefSeq" id="WP_084049361.1">
    <property type="nucleotide sequence ID" value="NZ_FWWU01000009.1"/>
</dbReference>
<dbReference type="SUPFAM" id="SSF46689">
    <property type="entry name" value="Homeodomain-like"/>
    <property type="match status" value="1"/>
</dbReference>
<dbReference type="InterPro" id="IPR036388">
    <property type="entry name" value="WH-like_DNA-bd_sf"/>
</dbReference>
<dbReference type="STRING" id="695939.SAMN00790413_02010"/>
<gene>
    <name evidence="2" type="ORF">SAMN00790413_02010</name>
</gene>
<dbReference type="Gene3D" id="1.25.40.10">
    <property type="entry name" value="Tetratricopeptide repeat domain"/>
    <property type="match status" value="2"/>
</dbReference>
<dbReference type="PANTHER" id="PTHR35807:SF1">
    <property type="entry name" value="TRANSCRIPTIONAL REGULATOR REDD"/>
    <property type="match status" value="1"/>
</dbReference>
<dbReference type="Proteomes" id="UP000192582">
    <property type="component" value="Unassembled WGS sequence"/>
</dbReference>